<feature type="region of interest" description="Disordered" evidence="2">
    <location>
        <begin position="58"/>
        <end position="162"/>
    </location>
</feature>
<keyword evidence="1" id="KW-0175">Coiled coil</keyword>
<evidence type="ECO:0000313" key="5">
    <source>
        <dbReference type="Proteomes" id="UP000271241"/>
    </source>
</evidence>
<keyword evidence="3" id="KW-0472">Membrane</keyword>
<evidence type="ECO:0000256" key="3">
    <source>
        <dbReference type="SAM" id="Phobius"/>
    </source>
</evidence>
<feature type="compositionally biased region" description="Acidic residues" evidence="2">
    <location>
        <begin position="89"/>
        <end position="126"/>
    </location>
</feature>
<feature type="compositionally biased region" description="Basic and acidic residues" evidence="2">
    <location>
        <begin position="332"/>
        <end position="350"/>
    </location>
</feature>
<dbReference type="AlphaFoldDB" id="A0A4P9XIR0"/>
<evidence type="ECO:0000256" key="1">
    <source>
        <dbReference type="SAM" id="Coils"/>
    </source>
</evidence>
<gene>
    <name evidence="4" type="ORF">THASP1DRAFT_32576</name>
</gene>
<keyword evidence="5" id="KW-1185">Reference proteome</keyword>
<feature type="compositionally biased region" description="Polar residues" evidence="2">
    <location>
        <begin position="72"/>
        <end position="84"/>
    </location>
</feature>
<sequence>MRRDRGRPLSLNDQMSSQAMRRIQELEGEVTRLNASYQNMVTQYERVCEDNSLLQRAAASRNAQNRKRPRAESTSTMSYASSEPSAEVTDYDDEEDENDSEEEVSEEDEEEDEDELGESEYDESGSEAETTISVDDRLQLRRGRSRGVDSSANAPTALLSPTNSIAASLASDESYQGMTSFQQQVEPVIEEYEKVVAAMEDELRRISEERDRVEEELIACRECARLAEHAQKTNSEEVAELRQQMKQMEDATVEHRELAAEAESAQSEVSRLRAVVQELEEKLESAMAAAAEMEAIRIRTPELRADHFAADGASGRATPIPHLSRNRSVCTPHEDVSDADSRSSGEAHDADATVVETNSHGLTPTPSVFLELPSPHGNEHDLKENPTAAAVLKRLRVDLRSSEQRANRLSYINAMLLAVCAYTFYWTYRTAAAGPHM</sequence>
<reference evidence="5" key="1">
    <citation type="journal article" date="2018" name="Nat. Microbiol.">
        <title>Leveraging single-cell genomics to expand the fungal tree of life.</title>
        <authorList>
            <person name="Ahrendt S.R."/>
            <person name="Quandt C.A."/>
            <person name="Ciobanu D."/>
            <person name="Clum A."/>
            <person name="Salamov A."/>
            <person name="Andreopoulos B."/>
            <person name="Cheng J.F."/>
            <person name="Woyke T."/>
            <person name="Pelin A."/>
            <person name="Henrissat B."/>
            <person name="Reynolds N.K."/>
            <person name="Benny G.L."/>
            <person name="Smith M.E."/>
            <person name="James T.Y."/>
            <person name="Grigoriev I.V."/>
        </authorList>
    </citation>
    <scope>NUCLEOTIDE SEQUENCE [LARGE SCALE GENOMIC DNA]</scope>
    <source>
        <strain evidence="5">RSA 1356</strain>
    </source>
</reference>
<dbReference type="Proteomes" id="UP000271241">
    <property type="component" value="Unassembled WGS sequence"/>
</dbReference>
<keyword evidence="3" id="KW-0812">Transmembrane</keyword>
<evidence type="ECO:0000313" key="4">
    <source>
        <dbReference type="EMBL" id="RKP05588.1"/>
    </source>
</evidence>
<feature type="region of interest" description="Disordered" evidence="2">
    <location>
        <begin position="311"/>
        <end position="350"/>
    </location>
</feature>
<feature type="transmembrane region" description="Helical" evidence="3">
    <location>
        <begin position="409"/>
        <end position="428"/>
    </location>
</feature>
<evidence type="ECO:0000256" key="2">
    <source>
        <dbReference type="SAM" id="MobiDB-lite"/>
    </source>
</evidence>
<organism evidence="4 5">
    <name type="scientific">Thamnocephalis sphaerospora</name>
    <dbReference type="NCBI Taxonomy" id="78915"/>
    <lineage>
        <taxon>Eukaryota</taxon>
        <taxon>Fungi</taxon>
        <taxon>Fungi incertae sedis</taxon>
        <taxon>Zoopagomycota</taxon>
        <taxon>Zoopagomycotina</taxon>
        <taxon>Zoopagomycetes</taxon>
        <taxon>Zoopagales</taxon>
        <taxon>Sigmoideomycetaceae</taxon>
        <taxon>Thamnocephalis</taxon>
    </lineage>
</organism>
<keyword evidence="3" id="KW-1133">Transmembrane helix</keyword>
<feature type="compositionally biased region" description="Polar residues" evidence="2">
    <location>
        <begin position="148"/>
        <end position="162"/>
    </location>
</feature>
<accession>A0A4P9XIR0</accession>
<dbReference type="OrthoDB" id="10627935at2759"/>
<feature type="coiled-coil region" evidence="1">
    <location>
        <begin position="16"/>
        <end position="43"/>
    </location>
</feature>
<name>A0A4P9XIR0_9FUNG</name>
<feature type="coiled-coil region" evidence="1">
    <location>
        <begin position="189"/>
        <end position="296"/>
    </location>
</feature>
<proteinExistence type="predicted"/>
<dbReference type="EMBL" id="KZ993085">
    <property type="protein sequence ID" value="RKP05588.1"/>
    <property type="molecule type" value="Genomic_DNA"/>
</dbReference>
<protein>
    <submittedName>
        <fullName evidence="4">Uncharacterized protein</fullName>
    </submittedName>
</protein>